<protein>
    <recommendedName>
        <fullName evidence="4">Glycosyl transferase family 1 domain-containing protein</fullName>
    </recommendedName>
</protein>
<name>A0A7S3VT65_DUNTE</name>
<dbReference type="EMBL" id="HBIP01034666">
    <property type="protein sequence ID" value="CAE0506080.1"/>
    <property type="molecule type" value="Transcribed_RNA"/>
</dbReference>
<sequence length="417" mass="47285">MIKMIQIQIMQVHIFGFLQAMLAHKTLAVPEVSLKGMCVKRIAFMSSMPDLGSFMMRGHEMASGFRMFVGASAEVMSTQVFLQKHYSTHHFDVIVIVKNWNCRALFIKARKAARIVLYDTIDNYFRIPASIDGLIVNNNAQKTLYREAGVITPILVLPHHNANFNKIRSVRVASEQNTSYLNVCVVGPHPEDEQLYLLSKNYVINYAPPTPRLSQPFLASRRYSEYLSKQDFNVVWGYHTDAEFCFKPPTRFIMATSTGVPTIAQPTQSLVEVVPDYPLFINSSSDLETTLRLASKKERSPRISQAVQLGFKVVKKHSLRNVVWSLNGFAGQLLCNEDFETKFQERVPILSRCVASNFFSKISVCDTPEKIACEPNALGWARMHVQCKGVHLIWTMFCVMFAACTLMFVAQCLKRCS</sequence>
<evidence type="ECO:0000256" key="2">
    <source>
        <dbReference type="SAM" id="SignalP"/>
    </source>
</evidence>
<evidence type="ECO:0008006" key="4">
    <source>
        <dbReference type="Google" id="ProtNLM"/>
    </source>
</evidence>
<feature type="chain" id="PRO_5031118805" description="Glycosyl transferase family 1 domain-containing protein" evidence="2">
    <location>
        <begin position="29"/>
        <end position="417"/>
    </location>
</feature>
<evidence type="ECO:0000313" key="3">
    <source>
        <dbReference type="EMBL" id="CAE0506080.1"/>
    </source>
</evidence>
<keyword evidence="2" id="KW-0732">Signal</keyword>
<accession>A0A7S3VT65</accession>
<dbReference type="AlphaFoldDB" id="A0A7S3VT65"/>
<feature type="signal peptide" evidence="2">
    <location>
        <begin position="1"/>
        <end position="28"/>
    </location>
</feature>
<feature type="transmembrane region" description="Helical" evidence="1">
    <location>
        <begin position="392"/>
        <end position="413"/>
    </location>
</feature>
<evidence type="ECO:0000256" key="1">
    <source>
        <dbReference type="SAM" id="Phobius"/>
    </source>
</evidence>
<organism evidence="3">
    <name type="scientific">Dunaliella tertiolecta</name>
    <name type="common">Green alga</name>
    <dbReference type="NCBI Taxonomy" id="3047"/>
    <lineage>
        <taxon>Eukaryota</taxon>
        <taxon>Viridiplantae</taxon>
        <taxon>Chlorophyta</taxon>
        <taxon>core chlorophytes</taxon>
        <taxon>Chlorophyceae</taxon>
        <taxon>CS clade</taxon>
        <taxon>Chlamydomonadales</taxon>
        <taxon>Dunaliellaceae</taxon>
        <taxon>Dunaliella</taxon>
    </lineage>
</organism>
<reference evidence="3" key="1">
    <citation type="submission" date="2021-01" db="EMBL/GenBank/DDBJ databases">
        <authorList>
            <person name="Corre E."/>
            <person name="Pelletier E."/>
            <person name="Niang G."/>
            <person name="Scheremetjew M."/>
            <person name="Finn R."/>
            <person name="Kale V."/>
            <person name="Holt S."/>
            <person name="Cochrane G."/>
            <person name="Meng A."/>
            <person name="Brown T."/>
            <person name="Cohen L."/>
        </authorList>
    </citation>
    <scope>NUCLEOTIDE SEQUENCE</scope>
    <source>
        <strain evidence="3">CCMP1320</strain>
    </source>
</reference>
<keyword evidence="1" id="KW-1133">Transmembrane helix</keyword>
<keyword evidence="1" id="KW-0472">Membrane</keyword>
<gene>
    <name evidence="3" type="ORF">DTER00134_LOCUS21153</name>
</gene>
<keyword evidence="1" id="KW-0812">Transmembrane</keyword>
<proteinExistence type="predicted"/>